<keyword evidence="1" id="KW-1133">Transmembrane helix</keyword>
<keyword evidence="1" id="KW-0472">Membrane</keyword>
<dbReference type="AlphaFoldDB" id="A0A9J6DQ17"/>
<keyword evidence="1" id="KW-0812">Transmembrane</keyword>
<evidence type="ECO:0000256" key="1">
    <source>
        <dbReference type="SAM" id="Phobius"/>
    </source>
</evidence>
<proteinExistence type="predicted"/>
<keyword evidence="3" id="KW-1185">Reference proteome</keyword>
<gene>
    <name evidence="2" type="ORF">HPB51_021777</name>
</gene>
<organism evidence="2 3">
    <name type="scientific">Rhipicephalus microplus</name>
    <name type="common">Cattle tick</name>
    <name type="synonym">Boophilus microplus</name>
    <dbReference type="NCBI Taxonomy" id="6941"/>
    <lineage>
        <taxon>Eukaryota</taxon>
        <taxon>Metazoa</taxon>
        <taxon>Ecdysozoa</taxon>
        <taxon>Arthropoda</taxon>
        <taxon>Chelicerata</taxon>
        <taxon>Arachnida</taxon>
        <taxon>Acari</taxon>
        <taxon>Parasitiformes</taxon>
        <taxon>Ixodida</taxon>
        <taxon>Ixodoidea</taxon>
        <taxon>Ixodidae</taxon>
        <taxon>Rhipicephalinae</taxon>
        <taxon>Rhipicephalus</taxon>
        <taxon>Boophilus</taxon>
    </lineage>
</organism>
<dbReference type="Proteomes" id="UP000821866">
    <property type="component" value="Chromosome 6"/>
</dbReference>
<sequence>MAAPALPLAKPRRRRAALWEFKENLFDSQIPDTLTSRKFTNSVIVRVGVEKWKILTENWTFWQKVKYYPLIFLLGLFVIALAIQHLTTVFCFFLDKLCSVFGCPCRHETFLSWAEEQMARYPSGRWTREDGSVCEYEPSADEVEMSEELEYLLLTFPREPEGWLEELYNVVSS</sequence>
<reference evidence="2" key="1">
    <citation type="journal article" date="2020" name="Cell">
        <title>Large-Scale Comparative Analyses of Tick Genomes Elucidate Their Genetic Diversity and Vector Capacities.</title>
        <authorList>
            <consortium name="Tick Genome and Microbiome Consortium (TIGMIC)"/>
            <person name="Jia N."/>
            <person name="Wang J."/>
            <person name="Shi W."/>
            <person name="Du L."/>
            <person name="Sun Y."/>
            <person name="Zhan W."/>
            <person name="Jiang J.F."/>
            <person name="Wang Q."/>
            <person name="Zhang B."/>
            <person name="Ji P."/>
            <person name="Bell-Sakyi L."/>
            <person name="Cui X.M."/>
            <person name="Yuan T.T."/>
            <person name="Jiang B.G."/>
            <person name="Yang W.F."/>
            <person name="Lam T.T."/>
            <person name="Chang Q.C."/>
            <person name="Ding S.J."/>
            <person name="Wang X.J."/>
            <person name="Zhu J.G."/>
            <person name="Ruan X.D."/>
            <person name="Zhao L."/>
            <person name="Wei J.T."/>
            <person name="Ye R.Z."/>
            <person name="Que T.C."/>
            <person name="Du C.H."/>
            <person name="Zhou Y.H."/>
            <person name="Cheng J.X."/>
            <person name="Dai P.F."/>
            <person name="Guo W.B."/>
            <person name="Han X.H."/>
            <person name="Huang E.J."/>
            <person name="Li L.F."/>
            <person name="Wei W."/>
            <person name="Gao Y.C."/>
            <person name="Liu J.Z."/>
            <person name="Shao H.Z."/>
            <person name="Wang X."/>
            <person name="Wang C.C."/>
            <person name="Yang T.C."/>
            <person name="Huo Q.B."/>
            <person name="Li W."/>
            <person name="Chen H.Y."/>
            <person name="Chen S.E."/>
            <person name="Zhou L.G."/>
            <person name="Ni X.B."/>
            <person name="Tian J.H."/>
            <person name="Sheng Y."/>
            <person name="Liu T."/>
            <person name="Pan Y.S."/>
            <person name="Xia L.Y."/>
            <person name="Li J."/>
            <person name="Zhao F."/>
            <person name="Cao W.C."/>
        </authorList>
    </citation>
    <scope>NUCLEOTIDE SEQUENCE</scope>
    <source>
        <strain evidence="2">Rmic-2018</strain>
    </source>
</reference>
<comment type="caution">
    <text evidence="2">The sequence shown here is derived from an EMBL/GenBank/DDBJ whole genome shotgun (WGS) entry which is preliminary data.</text>
</comment>
<evidence type="ECO:0000313" key="2">
    <source>
        <dbReference type="EMBL" id="KAH8024156.1"/>
    </source>
</evidence>
<protein>
    <submittedName>
        <fullName evidence="2">Uncharacterized protein</fullName>
    </submittedName>
</protein>
<evidence type="ECO:0000313" key="3">
    <source>
        <dbReference type="Proteomes" id="UP000821866"/>
    </source>
</evidence>
<dbReference type="EMBL" id="JABSTU010000008">
    <property type="protein sequence ID" value="KAH8024156.1"/>
    <property type="molecule type" value="Genomic_DNA"/>
</dbReference>
<accession>A0A9J6DQ17</accession>
<feature type="transmembrane region" description="Helical" evidence="1">
    <location>
        <begin position="67"/>
        <end position="94"/>
    </location>
</feature>
<name>A0A9J6DQ17_RHIMP</name>
<reference evidence="2" key="2">
    <citation type="submission" date="2021-09" db="EMBL/GenBank/DDBJ databases">
        <authorList>
            <person name="Jia N."/>
            <person name="Wang J."/>
            <person name="Shi W."/>
            <person name="Du L."/>
            <person name="Sun Y."/>
            <person name="Zhan W."/>
            <person name="Jiang J."/>
            <person name="Wang Q."/>
            <person name="Zhang B."/>
            <person name="Ji P."/>
            <person name="Sakyi L.B."/>
            <person name="Cui X."/>
            <person name="Yuan T."/>
            <person name="Jiang B."/>
            <person name="Yang W."/>
            <person name="Lam T.T.-Y."/>
            <person name="Chang Q."/>
            <person name="Ding S."/>
            <person name="Wang X."/>
            <person name="Zhu J."/>
            <person name="Ruan X."/>
            <person name="Zhao L."/>
            <person name="Wei J."/>
            <person name="Que T."/>
            <person name="Du C."/>
            <person name="Cheng J."/>
            <person name="Dai P."/>
            <person name="Han X."/>
            <person name="Huang E."/>
            <person name="Gao Y."/>
            <person name="Liu J."/>
            <person name="Shao H."/>
            <person name="Ye R."/>
            <person name="Li L."/>
            <person name="Wei W."/>
            <person name="Wang X."/>
            <person name="Wang C."/>
            <person name="Huo Q."/>
            <person name="Li W."/>
            <person name="Guo W."/>
            <person name="Chen H."/>
            <person name="Chen S."/>
            <person name="Zhou L."/>
            <person name="Zhou L."/>
            <person name="Ni X."/>
            <person name="Tian J."/>
            <person name="Zhou Y."/>
            <person name="Sheng Y."/>
            <person name="Liu T."/>
            <person name="Pan Y."/>
            <person name="Xia L."/>
            <person name="Li J."/>
            <person name="Zhao F."/>
            <person name="Cao W."/>
        </authorList>
    </citation>
    <scope>NUCLEOTIDE SEQUENCE</scope>
    <source>
        <strain evidence="2">Rmic-2018</strain>
        <tissue evidence="2">Larvae</tissue>
    </source>
</reference>